<evidence type="ECO:0000259" key="1">
    <source>
        <dbReference type="Pfam" id="PF01408"/>
    </source>
</evidence>
<organism evidence="3">
    <name type="scientific">Paenibacillus sp. SYP-B3998</name>
    <dbReference type="NCBI Taxonomy" id="2678564"/>
    <lineage>
        <taxon>Bacteria</taxon>
        <taxon>Bacillati</taxon>
        <taxon>Bacillota</taxon>
        <taxon>Bacilli</taxon>
        <taxon>Bacillales</taxon>
        <taxon>Paenibacillaceae</taxon>
        <taxon>Paenibacillus</taxon>
    </lineage>
</organism>
<evidence type="ECO:0000259" key="2">
    <source>
        <dbReference type="Pfam" id="PF22725"/>
    </source>
</evidence>
<dbReference type="InterPro" id="IPR000683">
    <property type="entry name" value="Gfo/Idh/MocA-like_OxRdtase_N"/>
</dbReference>
<gene>
    <name evidence="3" type="ORF">GK047_21175</name>
</gene>
<dbReference type="PANTHER" id="PTHR43377">
    <property type="entry name" value="BILIVERDIN REDUCTASE A"/>
    <property type="match status" value="1"/>
</dbReference>
<comment type="caution">
    <text evidence="3">The sequence shown here is derived from an EMBL/GenBank/DDBJ whole genome shotgun (WGS) entry which is preliminary data.</text>
</comment>
<dbReference type="Gene3D" id="3.30.360.10">
    <property type="entry name" value="Dihydrodipicolinate Reductase, domain 2"/>
    <property type="match status" value="1"/>
</dbReference>
<dbReference type="Pfam" id="PF22725">
    <property type="entry name" value="GFO_IDH_MocA_C3"/>
    <property type="match status" value="1"/>
</dbReference>
<accession>A0A6G4A3K2</accession>
<dbReference type="EMBL" id="JAAIKC010000009">
    <property type="protein sequence ID" value="NEW08514.1"/>
    <property type="molecule type" value="Genomic_DNA"/>
</dbReference>
<dbReference type="SUPFAM" id="SSF51735">
    <property type="entry name" value="NAD(P)-binding Rossmann-fold domains"/>
    <property type="match status" value="1"/>
</dbReference>
<dbReference type="SUPFAM" id="SSF55347">
    <property type="entry name" value="Glyceraldehyde-3-phosphate dehydrogenase-like, C-terminal domain"/>
    <property type="match status" value="1"/>
</dbReference>
<dbReference type="AlphaFoldDB" id="A0A6G4A3K2"/>
<protein>
    <submittedName>
        <fullName evidence="3">Gfo/Idh/MocA family oxidoreductase</fullName>
    </submittedName>
</protein>
<sequence length="323" mass="36986">MSYLVIGLGSMGKRRVRDLIALSEDQVLGFDLREDRRREVANRFGIVTFDSVEQALQHNLKAIIISTPPDLHMRYAHLAADLNIPFFTEASVTKEGMLELIGKLKAKPDLVSAPSCTMRFHPAVALLRQIVKDRMLGENCFFTYHSGQYLPDWHPYEDYRQFYVSRRETGGCREIVPFEWIWLTSLFGEISKGISMKRKVSSLDVDIDDVYQMVLEFENGIQGQVTVDVVSRMATRTFALIGEKGTARWNFFDSALEVYDGERQVTKRLPITSGDRLFEYEDMYVSEMCAFLQALAGGNPFPHDYPTDLSLLEKLERLEQGKI</sequence>
<dbReference type="Gene3D" id="3.40.50.720">
    <property type="entry name" value="NAD(P)-binding Rossmann-like Domain"/>
    <property type="match status" value="1"/>
</dbReference>
<feature type="domain" description="GFO/IDH/MocA-like oxidoreductase" evidence="2">
    <location>
        <begin position="126"/>
        <end position="247"/>
    </location>
</feature>
<proteinExistence type="predicted"/>
<dbReference type="InterPro" id="IPR036291">
    <property type="entry name" value="NAD(P)-bd_dom_sf"/>
</dbReference>
<reference evidence="3" key="1">
    <citation type="submission" date="2020-02" db="EMBL/GenBank/DDBJ databases">
        <authorList>
            <person name="Shen X.-R."/>
            <person name="Zhang Y.-X."/>
        </authorList>
    </citation>
    <scope>NUCLEOTIDE SEQUENCE</scope>
    <source>
        <strain evidence="3">SYP-B3998</strain>
    </source>
</reference>
<dbReference type="GO" id="GO:0000166">
    <property type="term" value="F:nucleotide binding"/>
    <property type="evidence" value="ECO:0007669"/>
    <property type="project" value="InterPro"/>
</dbReference>
<name>A0A6G4A3K2_9BACL</name>
<evidence type="ECO:0000313" key="3">
    <source>
        <dbReference type="EMBL" id="NEW08514.1"/>
    </source>
</evidence>
<dbReference type="InterPro" id="IPR051450">
    <property type="entry name" value="Gfo/Idh/MocA_Oxidoreductases"/>
</dbReference>
<dbReference type="Pfam" id="PF01408">
    <property type="entry name" value="GFO_IDH_MocA"/>
    <property type="match status" value="1"/>
</dbReference>
<dbReference type="InterPro" id="IPR055170">
    <property type="entry name" value="GFO_IDH_MocA-like_dom"/>
</dbReference>
<dbReference type="RefSeq" id="WP_163951436.1">
    <property type="nucleotide sequence ID" value="NZ_JAAIKC010000009.1"/>
</dbReference>
<feature type="domain" description="Gfo/Idh/MocA-like oxidoreductase N-terminal" evidence="1">
    <location>
        <begin position="2"/>
        <end position="89"/>
    </location>
</feature>
<dbReference type="PANTHER" id="PTHR43377:SF1">
    <property type="entry name" value="BILIVERDIN REDUCTASE A"/>
    <property type="match status" value="1"/>
</dbReference>